<feature type="transmembrane region" description="Helical" evidence="2">
    <location>
        <begin position="55"/>
        <end position="72"/>
    </location>
</feature>
<feature type="transmembrane region" description="Helical" evidence="2">
    <location>
        <begin position="140"/>
        <end position="164"/>
    </location>
</feature>
<feature type="transmembrane region" description="Helical" evidence="2">
    <location>
        <begin position="184"/>
        <end position="205"/>
    </location>
</feature>
<feature type="transmembrane region" description="Helical" evidence="2">
    <location>
        <begin position="226"/>
        <end position="249"/>
    </location>
</feature>
<evidence type="ECO:0000313" key="4">
    <source>
        <dbReference type="Proteomes" id="UP000002762"/>
    </source>
</evidence>
<feature type="region of interest" description="Disordered" evidence="1">
    <location>
        <begin position="1"/>
        <end position="21"/>
    </location>
</feature>
<feature type="transmembrane region" description="Helical" evidence="2">
    <location>
        <begin position="279"/>
        <end position="299"/>
    </location>
</feature>
<dbReference type="InParanoid" id="J4KLP8"/>
<dbReference type="OrthoDB" id="4866090at2759"/>
<dbReference type="GeneID" id="19891502"/>
<proteinExistence type="predicted"/>
<protein>
    <submittedName>
        <fullName evidence="3">Uncharacterized protein</fullName>
    </submittedName>
</protein>
<keyword evidence="2" id="KW-1133">Transmembrane helix</keyword>
<reference evidence="3 4" key="1">
    <citation type="journal article" date="2012" name="Sci. Rep.">
        <title>Genomic perspectives on the evolution of fungal entomopathogenicity in Beauveria bassiana.</title>
        <authorList>
            <person name="Xiao G."/>
            <person name="Ying S.H."/>
            <person name="Zheng P."/>
            <person name="Wang Z.L."/>
            <person name="Zhang S."/>
            <person name="Xie X.Q."/>
            <person name="Shang Y."/>
            <person name="St Leger R.J."/>
            <person name="Zhao G.P."/>
            <person name="Wang C."/>
            <person name="Feng M.G."/>
        </authorList>
    </citation>
    <scope>NUCLEOTIDE SEQUENCE [LARGE SCALE GENOMIC DNA]</scope>
    <source>
        <strain evidence="3 4">ARSEF 2860</strain>
    </source>
</reference>
<sequence>MAAVQTRVQTSKEEEPIHSRIQATKNPLRISQVKPSPQLGSMASKKSPVKISQKVMVPLCALMFVFATVIFIEDPSFVRAKETSRLFTKNRVPTGQQFFTYRQATAPMWVYRGLHAFPAAIWSIGMPLQHVDSLRKKWPVLHRSAGYVLLSMSLLLSITGYWFFISKHAYSHENPFHLHSFKGLPLLAWPTFEVTTWFLAPFYWFTMYKTATTARAKKFVQHRKWAVLHTLSASVITAERLSIVTLNAIGMAMSLLPQKVVHEFFGVGYTIPEIAEAELSVFAFANVLAFIFVLSWLYYEFSRAGYFERKGSVRSSTVMETKSGKKDM</sequence>
<feature type="transmembrane region" description="Helical" evidence="2">
    <location>
        <begin position="109"/>
        <end position="128"/>
    </location>
</feature>
<name>J4KLP8_BEAB2</name>
<accession>J4KLP8</accession>
<keyword evidence="2" id="KW-0472">Membrane</keyword>
<dbReference type="EMBL" id="JH725184">
    <property type="protein sequence ID" value="EJP62579.1"/>
    <property type="molecule type" value="Genomic_DNA"/>
</dbReference>
<dbReference type="HOGENOM" id="CLU_072619_0_0_1"/>
<keyword evidence="4" id="KW-1185">Reference proteome</keyword>
<evidence type="ECO:0000256" key="1">
    <source>
        <dbReference type="SAM" id="MobiDB-lite"/>
    </source>
</evidence>
<keyword evidence="2" id="KW-0812">Transmembrane</keyword>
<dbReference type="Proteomes" id="UP000002762">
    <property type="component" value="Unassembled WGS sequence"/>
</dbReference>
<dbReference type="RefSeq" id="XP_008601809.1">
    <property type="nucleotide sequence ID" value="XM_008603587.1"/>
</dbReference>
<dbReference type="AlphaFoldDB" id="J4KLP8"/>
<evidence type="ECO:0000313" key="3">
    <source>
        <dbReference type="EMBL" id="EJP62579.1"/>
    </source>
</evidence>
<gene>
    <name evidence="3" type="ORF">BBA_08490</name>
</gene>
<evidence type="ECO:0000256" key="2">
    <source>
        <dbReference type="SAM" id="Phobius"/>
    </source>
</evidence>
<organism evidence="3 4">
    <name type="scientific">Beauveria bassiana (strain ARSEF 2860)</name>
    <name type="common">White muscardine disease fungus</name>
    <name type="synonym">Tritirachium shiotae</name>
    <dbReference type="NCBI Taxonomy" id="655819"/>
    <lineage>
        <taxon>Eukaryota</taxon>
        <taxon>Fungi</taxon>
        <taxon>Dikarya</taxon>
        <taxon>Ascomycota</taxon>
        <taxon>Pezizomycotina</taxon>
        <taxon>Sordariomycetes</taxon>
        <taxon>Hypocreomycetidae</taxon>
        <taxon>Hypocreales</taxon>
        <taxon>Cordycipitaceae</taxon>
        <taxon>Beauveria</taxon>
    </lineage>
</organism>